<evidence type="ECO:0000313" key="3">
    <source>
        <dbReference type="Proteomes" id="UP000610293"/>
    </source>
</evidence>
<dbReference type="EMBL" id="JACYNJ010000020">
    <property type="protein sequence ID" value="MBD8272931.1"/>
    <property type="molecule type" value="Genomic_DNA"/>
</dbReference>
<dbReference type="AlphaFoldDB" id="A0AAE2U4J1"/>
<gene>
    <name evidence="2" type="ORF">IFU03_24590</name>
</gene>
<evidence type="ECO:0000313" key="2">
    <source>
        <dbReference type="EMBL" id="MBD8272931.1"/>
    </source>
</evidence>
<protein>
    <submittedName>
        <fullName evidence="2">Uncharacterized protein</fullName>
    </submittedName>
</protein>
<feature type="region of interest" description="Disordered" evidence="1">
    <location>
        <begin position="1"/>
        <end position="20"/>
    </location>
</feature>
<name>A0AAE2U4J1_PSEFL</name>
<proteinExistence type="predicted"/>
<comment type="caution">
    <text evidence="2">The sequence shown here is derived from an EMBL/GenBank/DDBJ whole genome shotgun (WGS) entry which is preliminary data.</text>
</comment>
<organism evidence="2 3">
    <name type="scientific">Pseudomonas fluorescens</name>
    <dbReference type="NCBI Taxonomy" id="294"/>
    <lineage>
        <taxon>Bacteria</taxon>
        <taxon>Pseudomonadati</taxon>
        <taxon>Pseudomonadota</taxon>
        <taxon>Gammaproteobacteria</taxon>
        <taxon>Pseudomonadales</taxon>
        <taxon>Pseudomonadaceae</taxon>
        <taxon>Pseudomonas</taxon>
    </lineage>
</organism>
<dbReference type="Proteomes" id="UP000610293">
    <property type="component" value="Unassembled WGS sequence"/>
</dbReference>
<sequence>MAHDAAKVKPKALQRPAPVSASDDERVIGILTTGWKPIFPQCDNNLQKHRESGSSTLTASEFYAETKDIKPADAANCGPIIRKPFWDGKCGV</sequence>
<evidence type="ECO:0000256" key="1">
    <source>
        <dbReference type="SAM" id="MobiDB-lite"/>
    </source>
</evidence>
<accession>A0AAE2U4J1</accession>
<dbReference type="RefSeq" id="WP_124359508.1">
    <property type="nucleotide sequence ID" value="NZ_JACYMP010000035.1"/>
</dbReference>
<reference evidence="2" key="1">
    <citation type="journal article" date="2020" name="FEMS Microbiol. Ecol.">
        <title>Temporal dynamics of bacterial communities during seed development and maturation.</title>
        <authorList>
            <person name="Chesneau G."/>
            <person name="Torres-Cortes G."/>
            <person name="Briand M."/>
            <person name="Darrasse A."/>
            <person name="Preveaux A."/>
            <person name="Marais C."/>
            <person name="Jacques M.A."/>
            <person name="Shade A."/>
            <person name="Barret M."/>
        </authorList>
    </citation>
    <scope>NUCLEOTIDE SEQUENCE</scope>
    <source>
        <strain evidence="2">CFBP13533</strain>
    </source>
</reference>